<keyword evidence="10" id="KW-0496">Mitochondrion</keyword>
<evidence type="ECO:0000259" key="14">
    <source>
        <dbReference type="Pfam" id="PF01593"/>
    </source>
</evidence>
<comment type="subcellular location">
    <subcellularLocation>
        <location evidence="2">Mitochondrion outer membrane</location>
        <topology evidence="2">Single-pass type IV membrane protein</topology>
        <orientation evidence="2">Cytoplasmic side</orientation>
    </subcellularLocation>
</comment>
<evidence type="ECO:0000256" key="11">
    <source>
        <dbReference type="ARBA" id="ARBA00023136"/>
    </source>
</evidence>
<dbReference type="Ensembl" id="ENSNPET00000010603.1">
    <property type="protein sequence ID" value="ENSNPEP00000010339.1"/>
    <property type="gene ID" value="ENSNPEG00000007770.1"/>
</dbReference>
<comment type="cofactor">
    <cofactor evidence="1">
        <name>FAD</name>
        <dbReference type="ChEBI" id="CHEBI:57692"/>
    </cofactor>
</comment>
<evidence type="ECO:0000256" key="3">
    <source>
        <dbReference type="ARBA" id="ARBA00005995"/>
    </source>
</evidence>
<dbReference type="GO" id="GO:0050660">
    <property type="term" value="F:flavin adenine dinucleotide binding"/>
    <property type="evidence" value="ECO:0007669"/>
    <property type="project" value="TreeGrafter"/>
</dbReference>
<keyword evidence="13" id="KW-0732">Signal</keyword>
<evidence type="ECO:0000256" key="7">
    <source>
        <dbReference type="ARBA" id="ARBA00022787"/>
    </source>
</evidence>
<dbReference type="GO" id="GO:0097621">
    <property type="term" value="F:monoamine oxidase activity"/>
    <property type="evidence" value="ECO:0007669"/>
    <property type="project" value="UniProtKB-EC"/>
</dbReference>
<organism evidence="15 16">
    <name type="scientific">Nothoprocta perdicaria</name>
    <name type="common">Chilean tinamou</name>
    <name type="synonym">Crypturus perdicarius</name>
    <dbReference type="NCBI Taxonomy" id="30464"/>
    <lineage>
        <taxon>Eukaryota</taxon>
        <taxon>Metazoa</taxon>
        <taxon>Chordata</taxon>
        <taxon>Craniata</taxon>
        <taxon>Vertebrata</taxon>
        <taxon>Euteleostomi</taxon>
        <taxon>Archelosauria</taxon>
        <taxon>Archosauria</taxon>
        <taxon>Dinosauria</taxon>
        <taxon>Saurischia</taxon>
        <taxon>Theropoda</taxon>
        <taxon>Coelurosauria</taxon>
        <taxon>Aves</taxon>
        <taxon>Palaeognathae</taxon>
        <taxon>Tinamiformes</taxon>
        <taxon>Tinamidae</taxon>
        <taxon>Nothoprocta</taxon>
    </lineage>
</organism>
<dbReference type="Proteomes" id="UP000694420">
    <property type="component" value="Unplaced"/>
</dbReference>
<dbReference type="SUPFAM" id="SSF51905">
    <property type="entry name" value="FAD/NAD(P)-binding domain"/>
    <property type="match status" value="1"/>
</dbReference>
<evidence type="ECO:0000313" key="15">
    <source>
        <dbReference type="Ensembl" id="ENSNPEP00000010339.1"/>
    </source>
</evidence>
<dbReference type="GO" id="GO:0005741">
    <property type="term" value="C:mitochondrial outer membrane"/>
    <property type="evidence" value="ECO:0007669"/>
    <property type="project" value="UniProtKB-SubCell"/>
</dbReference>
<keyword evidence="9" id="KW-0560">Oxidoreductase</keyword>
<dbReference type="Pfam" id="PF01593">
    <property type="entry name" value="Amino_oxidase"/>
    <property type="match status" value="1"/>
</dbReference>
<evidence type="ECO:0000313" key="16">
    <source>
        <dbReference type="Proteomes" id="UP000694420"/>
    </source>
</evidence>
<dbReference type="AlphaFoldDB" id="A0A8C6ZAL2"/>
<evidence type="ECO:0000256" key="13">
    <source>
        <dbReference type="SAM" id="SignalP"/>
    </source>
</evidence>
<evidence type="ECO:0000256" key="12">
    <source>
        <dbReference type="ARBA" id="ARBA00048448"/>
    </source>
</evidence>
<dbReference type="Gene3D" id="3.50.50.60">
    <property type="entry name" value="FAD/NAD(P)-binding domain"/>
    <property type="match status" value="1"/>
</dbReference>
<keyword evidence="11" id="KW-0472">Membrane</keyword>
<dbReference type="PANTHER" id="PTHR43563:SF11">
    <property type="entry name" value="AMINE OXIDASE [FLAVIN-CONTAINING] A"/>
    <property type="match status" value="1"/>
</dbReference>
<dbReference type="InterPro" id="IPR002937">
    <property type="entry name" value="Amino_oxidase"/>
</dbReference>
<evidence type="ECO:0000256" key="6">
    <source>
        <dbReference type="ARBA" id="ARBA00022692"/>
    </source>
</evidence>
<dbReference type="PANTHER" id="PTHR43563">
    <property type="entry name" value="AMINE OXIDASE"/>
    <property type="match status" value="1"/>
</dbReference>
<comment type="catalytic activity">
    <reaction evidence="12">
        <text>a secondary aliphatic amine + O2 + H2O = a primary amine + an aldehyde + H2O2</text>
        <dbReference type="Rhea" id="RHEA:26414"/>
        <dbReference type="ChEBI" id="CHEBI:15377"/>
        <dbReference type="ChEBI" id="CHEBI:15379"/>
        <dbReference type="ChEBI" id="CHEBI:16240"/>
        <dbReference type="ChEBI" id="CHEBI:17478"/>
        <dbReference type="ChEBI" id="CHEBI:58855"/>
        <dbReference type="ChEBI" id="CHEBI:65296"/>
        <dbReference type="EC" id="1.4.3.4"/>
    </reaction>
</comment>
<feature type="signal peptide" evidence="13">
    <location>
        <begin position="1"/>
        <end position="22"/>
    </location>
</feature>
<dbReference type="InterPro" id="IPR050703">
    <property type="entry name" value="Flavin_MAO"/>
</dbReference>
<dbReference type="Gene3D" id="3.90.660.10">
    <property type="match status" value="1"/>
</dbReference>
<reference evidence="15" key="1">
    <citation type="submission" date="2025-08" db="UniProtKB">
        <authorList>
            <consortium name="Ensembl"/>
        </authorList>
    </citation>
    <scope>IDENTIFICATION</scope>
</reference>
<evidence type="ECO:0000256" key="8">
    <source>
        <dbReference type="ARBA" id="ARBA00022827"/>
    </source>
</evidence>
<keyword evidence="6" id="KW-0812">Transmembrane</keyword>
<proteinExistence type="inferred from homology"/>
<sequence>PSNLNDSVILGLSFCFLAGLSAAKLLSESGVNVVVLEARDRVGGRTFTIKNEKVNYVDVGGSYVGPTQNRILRLAKELGVETYKVNVAERRTGKRKAEIDLRSIEIRCKCSSPYSKNLFF</sequence>
<keyword evidence="16" id="KW-1185">Reference proteome</keyword>
<protein>
    <recommendedName>
        <fullName evidence="4">monoamine oxidase</fullName>
        <ecNumber evidence="4">1.4.3.4</ecNumber>
    </recommendedName>
</protein>
<dbReference type="EC" id="1.4.3.4" evidence="4"/>
<comment type="similarity">
    <text evidence="3">Belongs to the flavin monoamine oxidase family.</text>
</comment>
<reference evidence="15" key="2">
    <citation type="submission" date="2025-09" db="UniProtKB">
        <authorList>
            <consortium name="Ensembl"/>
        </authorList>
    </citation>
    <scope>IDENTIFICATION</scope>
</reference>
<dbReference type="InterPro" id="IPR036188">
    <property type="entry name" value="FAD/NAD-bd_sf"/>
</dbReference>
<evidence type="ECO:0000256" key="10">
    <source>
        <dbReference type="ARBA" id="ARBA00023128"/>
    </source>
</evidence>
<evidence type="ECO:0000256" key="9">
    <source>
        <dbReference type="ARBA" id="ARBA00023002"/>
    </source>
</evidence>
<name>A0A8C6ZAL2_NOTPE</name>
<keyword evidence="5" id="KW-0285">Flavoprotein</keyword>
<keyword evidence="8" id="KW-0274">FAD</keyword>
<evidence type="ECO:0000256" key="2">
    <source>
        <dbReference type="ARBA" id="ARBA00004362"/>
    </source>
</evidence>
<accession>A0A8C6ZAL2</accession>
<evidence type="ECO:0000256" key="1">
    <source>
        <dbReference type="ARBA" id="ARBA00001974"/>
    </source>
</evidence>
<feature type="domain" description="Amine oxidase" evidence="14">
    <location>
        <begin position="17"/>
        <end position="85"/>
    </location>
</feature>
<evidence type="ECO:0000256" key="5">
    <source>
        <dbReference type="ARBA" id="ARBA00022630"/>
    </source>
</evidence>
<feature type="chain" id="PRO_5034398976" description="monoamine oxidase" evidence="13">
    <location>
        <begin position="23"/>
        <end position="120"/>
    </location>
</feature>
<dbReference type="GO" id="GO:0008131">
    <property type="term" value="F:primary methylamine oxidase activity"/>
    <property type="evidence" value="ECO:0007669"/>
    <property type="project" value="TreeGrafter"/>
</dbReference>
<keyword evidence="7" id="KW-1000">Mitochondrion outer membrane</keyword>
<evidence type="ECO:0000256" key="4">
    <source>
        <dbReference type="ARBA" id="ARBA00012804"/>
    </source>
</evidence>